<dbReference type="InterPro" id="IPR000182">
    <property type="entry name" value="GNAT_dom"/>
</dbReference>
<proteinExistence type="predicted"/>
<protein>
    <submittedName>
        <fullName evidence="2">GNAT family N-acetyltransferase</fullName>
    </submittedName>
</protein>
<dbReference type="Gene3D" id="3.40.630.30">
    <property type="match status" value="1"/>
</dbReference>
<dbReference type="PANTHER" id="PTHR43328:SF1">
    <property type="entry name" value="N-ACETYLTRANSFERASE DOMAIN-CONTAINING PROTEIN"/>
    <property type="match status" value="1"/>
</dbReference>
<dbReference type="AlphaFoldDB" id="A0A6M0V962"/>
<evidence type="ECO:0000313" key="3">
    <source>
        <dbReference type="Proteomes" id="UP000476820"/>
    </source>
</evidence>
<dbReference type="GO" id="GO:0016747">
    <property type="term" value="F:acyltransferase activity, transferring groups other than amino-acyl groups"/>
    <property type="evidence" value="ECO:0007669"/>
    <property type="project" value="InterPro"/>
</dbReference>
<evidence type="ECO:0000313" key="2">
    <source>
        <dbReference type="EMBL" id="NFF89242.1"/>
    </source>
</evidence>
<dbReference type="SUPFAM" id="SSF55729">
    <property type="entry name" value="Acyl-CoA N-acyltransferases (Nat)"/>
    <property type="match status" value="1"/>
</dbReference>
<sequence length="151" mass="17928">MEIKLCRCKDEDIDEVCRMSNQLSVRFNSFNKQFIPYGEHCKWYENSLKNPNRIMYLIKVDKTTVGQVRIDKEKNVGELSFSIDEDNRGKGYASELLKLIIRKALVKNICILRGRVLKENEGSKKLFLKNNFIEKKEKDYYLYTLFLKENN</sequence>
<dbReference type="InterPro" id="IPR016181">
    <property type="entry name" value="Acyl_CoA_acyltransferase"/>
</dbReference>
<dbReference type="EMBL" id="SWOV01000057">
    <property type="protein sequence ID" value="NFF89242.1"/>
    <property type="molecule type" value="Genomic_DNA"/>
</dbReference>
<organism evidence="2 3">
    <name type="scientific">Clostridium botulinum</name>
    <dbReference type="NCBI Taxonomy" id="1491"/>
    <lineage>
        <taxon>Bacteria</taxon>
        <taxon>Bacillati</taxon>
        <taxon>Bacillota</taxon>
        <taxon>Clostridia</taxon>
        <taxon>Eubacteriales</taxon>
        <taxon>Clostridiaceae</taxon>
        <taxon>Clostridium</taxon>
    </lineage>
</organism>
<name>A0A6M0V962_CLOBO</name>
<dbReference type="PROSITE" id="PS51186">
    <property type="entry name" value="GNAT"/>
    <property type="match status" value="1"/>
</dbReference>
<keyword evidence="2" id="KW-0808">Transferase</keyword>
<dbReference type="Pfam" id="PF13302">
    <property type="entry name" value="Acetyltransf_3"/>
    <property type="match status" value="1"/>
</dbReference>
<dbReference type="Proteomes" id="UP000476820">
    <property type="component" value="Unassembled WGS sequence"/>
</dbReference>
<feature type="domain" description="N-acetyltransferase" evidence="1">
    <location>
        <begin position="3"/>
        <end position="148"/>
    </location>
</feature>
<accession>A0A6M0V962</accession>
<dbReference type="CDD" id="cd04301">
    <property type="entry name" value="NAT_SF"/>
    <property type="match status" value="1"/>
</dbReference>
<evidence type="ECO:0000259" key="1">
    <source>
        <dbReference type="PROSITE" id="PS51186"/>
    </source>
</evidence>
<dbReference type="PANTHER" id="PTHR43328">
    <property type="entry name" value="ACETYLTRANSFERASE-RELATED"/>
    <property type="match status" value="1"/>
</dbReference>
<comment type="caution">
    <text evidence="2">The sequence shown here is derived from an EMBL/GenBank/DDBJ whole genome shotgun (WGS) entry which is preliminary data.</text>
</comment>
<gene>
    <name evidence="2" type="ORF">FC774_15415</name>
</gene>
<dbReference type="RefSeq" id="WP_061302057.1">
    <property type="nucleotide sequence ID" value="NZ_LFPA01000129.1"/>
</dbReference>
<reference evidence="2 3" key="1">
    <citation type="submission" date="2019-04" db="EMBL/GenBank/DDBJ databases">
        <title>Genome sequencing of Clostridium botulinum Groups I-IV and Clostridium butyricum.</title>
        <authorList>
            <person name="Brunt J."/>
            <person name="Van Vliet A.H.M."/>
            <person name="Stringer S.C."/>
            <person name="Carter A.T."/>
            <person name="Peck M.W."/>
        </authorList>
    </citation>
    <scope>NUCLEOTIDE SEQUENCE [LARGE SCALE GENOMIC DNA]</scope>
    <source>
        <strain evidence="2 3">1605</strain>
    </source>
</reference>